<dbReference type="OrthoDB" id="119302at2759"/>
<dbReference type="InterPro" id="IPR030387">
    <property type="entry name" value="G_Bms1/Tsr1_dom"/>
</dbReference>
<dbReference type="Pfam" id="PF22298">
    <property type="entry name" value="Tsr1_G-like"/>
    <property type="match status" value="1"/>
</dbReference>
<protein>
    <recommendedName>
        <fullName evidence="6">Pre-rRNA-processing protein TSR1 homolog</fullName>
    </recommendedName>
</protein>
<evidence type="ECO:0000256" key="7">
    <source>
        <dbReference type="SAM" id="MobiDB-lite"/>
    </source>
</evidence>
<evidence type="ECO:0000256" key="6">
    <source>
        <dbReference type="ARBA" id="ARBA00040070"/>
    </source>
</evidence>
<dbReference type="GO" id="GO:0000479">
    <property type="term" value="P:endonucleolytic cleavage of tricistronic rRNA transcript (SSU-rRNA, 5.8S rRNA, LSU-rRNA)"/>
    <property type="evidence" value="ECO:0007669"/>
    <property type="project" value="TreeGrafter"/>
</dbReference>
<keyword evidence="3" id="KW-0539">Nucleus</keyword>
<dbReference type="GO" id="GO:0030688">
    <property type="term" value="C:preribosome, small subunit precursor"/>
    <property type="evidence" value="ECO:0007669"/>
    <property type="project" value="TreeGrafter"/>
</dbReference>
<dbReference type="EMBL" id="CADEPM010000012">
    <property type="protein sequence ID" value="CAB3411233.1"/>
    <property type="molecule type" value="Genomic_DNA"/>
</dbReference>
<accession>A0A8S1FBM1</accession>
<feature type="region of interest" description="Disordered" evidence="7">
    <location>
        <begin position="327"/>
        <end position="346"/>
    </location>
</feature>
<feature type="region of interest" description="Disordered" evidence="7">
    <location>
        <begin position="355"/>
        <end position="429"/>
    </location>
</feature>
<evidence type="ECO:0000313" key="9">
    <source>
        <dbReference type="EMBL" id="CAB3411233.1"/>
    </source>
</evidence>
<dbReference type="GO" id="GO:0034511">
    <property type="term" value="F:U3 snoRNA binding"/>
    <property type="evidence" value="ECO:0007669"/>
    <property type="project" value="TreeGrafter"/>
</dbReference>
<evidence type="ECO:0000259" key="8">
    <source>
        <dbReference type="PROSITE" id="PS51714"/>
    </source>
</evidence>
<dbReference type="SMART" id="SM00785">
    <property type="entry name" value="AARP2CN"/>
    <property type="match status" value="1"/>
</dbReference>
<feature type="compositionally biased region" description="Acidic residues" evidence="7">
    <location>
        <begin position="377"/>
        <end position="419"/>
    </location>
</feature>
<comment type="caution">
    <text evidence="9">The sequence shown here is derived from an EMBL/GenBank/DDBJ whole genome shotgun (WGS) entry which is preliminary data.</text>
</comment>
<organism evidence="9 10">
    <name type="scientific">Caenorhabditis bovis</name>
    <dbReference type="NCBI Taxonomy" id="2654633"/>
    <lineage>
        <taxon>Eukaryota</taxon>
        <taxon>Metazoa</taxon>
        <taxon>Ecdysozoa</taxon>
        <taxon>Nematoda</taxon>
        <taxon>Chromadorea</taxon>
        <taxon>Rhabditida</taxon>
        <taxon>Rhabditina</taxon>
        <taxon>Rhabditomorpha</taxon>
        <taxon>Rhabditoidea</taxon>
        <taxon>Rhabditidae</taxon>
        <taxon>Peloderinae</taxon>
        <taxon>Caenorhabditis</taxon>
    </lineage>
</organism>
<dbReference type="GO" id="GO:0003924">
    <property type="term" value="F:GTPase activity"/>
    <property type="evidence" value="ECO:0007669"/>
    <property type="project" value="TreeGrafter"/>
</dbReference>
<dbReference type="GO" id="GO:0005730">
    <property type="term" value="C:nucleolus"/>
    <property type="evidence" value="ECO:0007669"/>
    <property type="project" value="UniProtKB-SubCell"/>
</dbReference>
<dbReference type="GO" id="GO:0000462">
    <property type="term" value="P:maturation of SSU-rRNA from tricistronic rRNA transcript (SSU-rRNA, 5.8S rRNA, LSU-rRNA)"/>
    <property type="evidence" value="ECO:0007669"/>
    <property type="project" value="TreeGrafter"/>
</dbReference>
<keyword evidence="10" id="KW-1185">Reference proteome</keyword>
<dbReference type="InterPro" id="IPR012948">
    <property type="entry name" value="AARP2CN"/>
</dbReference>
<evidence type="ECO:0000256" key="1">
    <source>
        <dbReference type="ARBA" id="ARBA00004604"/>
    </source>
</evidence>
<dbReference type="InterPro" id="IPR007034">
    <property type="entry name" value="BMS1_TSR1_C"/>
</dbReference>
<evidence type="ECO:0000256" key="3">
    <source>
        <dbReference type="ARBA" id="ARBA00023242"/>
    </source>
</evidence>
<proteinExistence type="inferred from homology"/>
<comment type="subcellular location">
    <subcellularLocation>
        <location evidence="1">Nucleus</location>
        <location evidence="1">Nucleolus</location>
    </subcellularLocation>
</comment>
<gene>
    <name evidence="9" type="ORF">CBOVIS_LOCUS12647</name>
</gene>
<feature type="region of interest" description="Disordered" evidence="7">
    <location>
        <begin position="1"/>
        <end position="35"/>
    </location>
</feature>
<reference evidence="9 10" key="1">
    <citation type="submission" date="2020-04" db="EMBL/GenBank/DDBJ databases">
        <authorList>
            <person name="Laetsch R D."/>
            <person name="Stevens L."/>
            <person name="Kumar S."/>
            <person name="Blaxter L. M."/>
        </authorList>
    </citation>
    <scope>NUCLEOTIDE SEQUENCE [LARGE SCALE GENOMIC DNA]</scope>
</reference>
<keyword evidence="2" id="KW-0690">Ribosome biogenesis</keyword>
<dbReference type="PROSITE" id="PS51714">
    <property type="entry name" value="G_BMS1"/>
    <property type="match status" value="1"/>
</dbReference>
<comment type="similarity">
    <text evidence="5">Belongs to the TRAFAC class translation factor GTPase superfamily. Bms1-like GTPase family. TSR1 subfamily.</text>
</comment>
<dbReference type="Pfam" id="PF04950">
    <property type="entry name" value="RIBIOP_C"/>
    <property type="match status" value="1"/>
</dbReference>
<evidence type="ECO:0000256" key="4">
    <source>
        <dbReference type="ARBA" id="ARBA00037087"/>
    </source>
</evidence>
<dbReference type="SMART" id="SM01362">
    <property type="entry name" value="DUF663"/>
    <property type="match status" value="1"/>
</dbReference>
<dbReference type="PANTHER" id="PTHR12858:SF1">
    <property type="entry name" value="PRE-RRNA-PROCESSING PROTEIN TSR1 HOMOLOG"/>
    <property type="match status" value="1"/>
</dbReference>
<evidence type="ECO:0000313" key="10">
    <source>
        <dbReference type="Proteomes" id="UP000494206"/>
    </source>
</evidence>
<dbReference type="Proteomes" id="UP000494206">
    <property type="component" value="Unassembled WGS sequence"/>
</dbReference>
<dbReference type="AlphaFoldDB" id="A0A8S1FBM1"/>
<evidence type="ECO:0000256" key="2">
    <source>
        <dbReference type="ARBA" id="ARBA00022517"/>
    </source>
</evidence>
<dbReference type="PANTHER" id="PTHR12858">
    <property type="entry name" value="RIBOSOME BIOGENESIS PROTEIN"/>
    <property type="match status" value="1"/>
</dbReference>
<evidence type="ECO:0000256" key="5">
    <source>
        <dbReference type="ARBA" id="ARBA00038288"/>
    </source>
</evidence>
<comment type="function">
    <text evidence="4">Required during maturation of the 40S ribosomal subunit in the nucleolus.</text>
</comment>
<sequence>MSTSGHRPGGFKKPAKPHKSWKGKKTKGEINEETRGRAGVRQLVRSAQNAHRAISKDVRRNKLNQLRNSKMAAAIERRRMSNSPILVTLISLGNGARPVEFVNKLEKCDETIVRTSSTSTINFAVPRFKSRIAFSIPKKYEINAVLDSVKVSDVLCILWPINAQITEWDEQLLTMIKANGMPTIINVVPGLGGITQQKKKEDIRKNIESIIIQWSISNSNVFPTDTPTDGVQLIRALIETRKKPLVLQARHSYMLVENVEAHSLQDGKCTLVASGYLRGPEWNANNLVYLPGLGDYQIDRIETARDPHPLRNSEKIHEVKVIAKANENRQSAETEIAPNDMDGEQTWPTQEEIDEADREMRKVPKGTSSYQAAWILDENDDDDDDDDDDEDNYDDDKDDEDGDNMEEENDFETEGELEDNGEKRENEYDQMDMQSEAGETTASEMMEFEDEDINMDEVEKYRRERENAQWPDEIDTPMDIPARIRFQKYRGLKSFRTSTWDPKENLPTDYARIFQFANYKKTKKTVLSKIGILDEDSGDAVISKQYNGVYASVHVINVPIEAIDSFKKSTHMVLFQPLPHEQKMSILNMVLRKHPSCTVPVENNQSLIFYVGFRQFEANALFSSNIPGDKFKMERFAPQHGTFVATVFAPITFNPATVICFRKDDKGRQELMASGSVLDSNPDRIVLKRVVLSGHPYKINKRAVVARYMFFNREDIEWFKPVELFTPSGRRGHIREAVGTHGHMKCKFDQQLSAQDSIMMALYKRVFPKWDYTPYADNLNPSRFVDRSRIESISLVKEDAMEE</sequence>
<dbReference type="GO" id="GO:0005525">
    <property type="term" value="F:GTP binding"/>
    <property type="evidence" value="ECO:0007669"/>
    <property type="project" value="TreeGrafter"/>
</dbReference>
<feature type="compositionally biased region" description="Basic residues" evidence="7">
    <location>
        <begin position="9"/>
        <end position="25"/>
    </location>
</feature>
<dbReference type="Pfam" id="PF08142">
    <property type="entry name" value="AARP2CN"/>
    <property type="match status" value="1"/>
</dbReference>
<feature type="domain" description="Bms1-type G" evidence="8">
    <location>
        <begin position="83"/>
        <end position="243"/>
    </location>
</feature>
<feature type="compositionally biased region" description="Basic and acidic residues" evidence="7">
    <location>
        <begin position="26"/>
        <end position="35"/>
    </location>
</feature>
<name>A0A8S1FBM1_9PELO</name>
<dbReference type="InterPro" id="IPR039761">
    <property type="entry name" value="Bms1/Tsr1"/>
</dbReference>